<evidence type="ECO:0000313" key="1">
    <source>
        <dbReference type="EMBL" id="CAB4148846.1"/>
    </source>
</evidence>
<dbReference type="EMBL" id="LR796974">
    <property type="protein sequence ID" value="CAB4179107.1"/>
    <property type="molecule type" value="Genomic_DNA"/>
</dbReference>
<evidence type="ECO:0000313" key="2">
    <source>
        <dbReference type="EMBL" id="CAB4179107.1"/>
    </source>
</evidence>
<dbReference type="EMBL" id="LR796504">
    <property type="protein sequence ID" value="CAB4148846.1"/>
    <property type="molecule type" value="Genomic_DNA"/>
</dbReference>
<accession>A0A6J5R911</accession>
<sequence>MKVLLPESIDDITLEQYQKYQELLKREDLEQYPFNKRKLAIFTGIKMNIANQISIKDINEMIAQIDKALEQTVVFKQRFFIDKVEFGFIPNLDKMCGAEYFDLSKYSSEVEDLHKTMSILFRPITEADGFGNYKIKEYNGTEELCDVMKLMPLSVVNGALVFFSSLANELLNYIQRYTKEELVKETQHQITFANGDGTQPLMN</sequence>
<organism evidence="3">
    <name type="scientific">uncultured Caudovirales phage</name>
    <dbReference type="NCBI Taxonomy" id="2100421"/>
    <lineage>
        <taxon>Viruses</taxon>
        <taxon>Duplodnaviria</taxon>
        <taxon>Heunggongvirae</taxon>
        <taxon>Uroviricota</taxon>
        <taxon>Caudoviricetes</taxon>
        <taxon>Peduoviridae</taxon>
        <taxon>Maltschvirus</taxon>
        <taxon>Maltschvirus maltsch</taxon>
    </lineage>
</organism>
<protein>
    <submittedName>
        <fullName evidence="3">Uncharacterized protein</fullName>
    </submittedName>
</protein>
<proteinExistence type="predicted"/>
<reference evidence="3" key="1">
    <citation type="submission" date="2020-05" db="EMBL/GenBank/DDBJ databases">
        <authorList>
            <person name="Chiriac C."/>
            <person name="Salcher M."/>
            <person name="Ghai R."/>
            <person name="Kavagutti S V."/>
        </authorList>
    </citation>
    <scope>NUCLEOTIDE SEQUENCE</scope>
</reference>
<dbReference type="EMBL" id="LR797121">
    <property type="protein sequence ID" value="CAB4188184.1"/>
    <property type="molecule type" value="Genomic_DNA"/>
</dbReference>
<evidence type="ECO:0000313" key="4">
    <source>
        <dbReference type="EMBL" id="CAB4220459.1"/>
    </source>
</evidence>
<dbReference type="EMBL" id="LR797498">
    <property type="protein sequence ID" value="CAB4220459.1"/>
    <property type="molecule type" value="Genomic_DNA"/>
</dbReference>
<evidence type="ECO:0000313" key="3">
    <source>
        <dbReference type="EMBL" id="CAB4188184.1"/>
    </source>
</evidence>
<name>A0A6J5R911_9CAUD</name>
<gene>
    <name evidence="2" type="ORF">UFOVP1027_37</name>
    <name evidence="3" type="ORF">UFOVP1182_3</name>
    <name evidence="4" type="ORF">UFOVP1632_19</name>
    <name evidence="1" type="ORF">UFOVP530_37</name>
</gene>